<accession>A0ABR2K0V8</accession>
<feature type="domain" description="Protein kinase" evidence="2">
    <location>
        <begin position="977"/>
        <end position="1243"/>
    </location>
</feature>
<dbReference type="PROSITE" id="PS50053">
    <property type="entry name" value="UBIQUITIN_2"/>
    <property type="match status" value="1"/>
</dbReference>
<gene>
    <name evidence="4" type="ORF">M9Y10_043860</name>
</gene>
<evidence type="ECO:0000259" key="2">
    <source>
        <dbReference type="PROSITE" id="PS50011"/>
    </source>
</evidence>
<dbReference type="SUPFAM" id="SSF56112">
    <property type="entry name" value="Protein kinase-like (PK-like)"/>
    <property type="match status" value="1"/>
</dbReference>
<dbReference type="PANTHER" id="PTHR44167">
    <property type="entry name" value="OVARIAN-SPECIFIC SERINE/THREONINE-PROTEIN KINASE LOK-RELATED"/>
    <property type="match status" value="1"/>
</dbReference>
<evidence type="ECO:0000313" key="4">
    <source>
        <dbReference type="EMBL" id="KAK8884740.1"/>
    </source>
</evidence>
<dbReference type="CDD" id="cd17039">
    <property type="entry name" value="Ubl_ubiquitin_like"/>
    <property type="match status" value="1"/>
</dbReference>
<evidence type="ECO:0000256" key="1">
    <source>
        <dbReference type="SAM" id="MobiDB-lite"/>
    </source>
</evidence>
<comment type="caution">
    <text evidence="4">The sequence shown here is derived from an EMBL/GenBank/DDBJ whole genome shotgun (WGS) entry which is preliminary data.</text>
</comment>
<feature type="region of interest" description="Disordered" evidence="1">
    <location>
        <begin position="825"/>
        <end position="860"/>
    </location>
</feature>
<protein>
    <recommendedName>
        <fullName evidence="6">Protein kinase domain-containing protein</fullName>
    </recommendedName>
</protein>
<feature type="compositionally biased region" description="Acidic residues" evidence="1">
    <location>
        <begin position="836"/>
        <end position="846"/>
    </location>
</feature>
<feature type="domain" description="Ubiquitin-like" evidence="3">
    <location>
        <begin position="643"/>
        <end position="716"/>
    </location>
</feature>
<dbReference type="SUPFAM" id="SSF54236">
    <property type="entry name" value="Ubiquitin-like"/>
    <property type="match status" value="2"/>
</dbReference>
<organism evidence="4 5">
    <name type="scientific">Tritrichomonas musculus</name>
    <dbReference type="NCBI Taxonomy" id="1915356"/>
    <lineage>
        <taxon>Eukaryota</taxon>
        <taxon>Metamonada</taxon>
        <taxon>Parabasalia</taxon>
        <taxon>Tritrichomonadida</taxon>
        <taxon>Tritrichomonadidae</taxon>
        <taxon>Tritrichomonas</taxon>
    </lineage>
</organism>
<dbReference type="InterPro" id="IPR000719">
    <property type="entry name" value="Prot_kinase_dom"/>
</dbReference>
<proteinExistence type="predicted"/>
<dbReference type="PANTHER" id="PTHR44167:SF24">
    <property type="entry name" value="SERINE_THREONINE-PROTEIN KINASE CHK2"/>
    <property type="match status" value="1"/>
</dbReference>
<evidence type="ECO:0000313" key="5">
    <source>
        <dbReference type="Proteomes" id="UP001470230"/>
    </source>
</evidence>
<evidence type="ECO:0000259" key="3">
    <source>
        <dbReference type="PROSITE" id="PS50053"/>
    </source>
</evidence>
<dbReference type="PROSITE" id="PS50011">
    <property type="entry name" value="PROTEIN_KINASE_DOM"/>
    <property type="match status" value="1"/>
</dbReference>
<dbReference type="EMBL" id="JAPFFF010000008">
    <property type="protein sequence ID" value="KAK8884740.1"/>
    <property type="molecule type" value="Genomic_DNA"/>
</dbReference>
<dbReference type="Pfam" id="PF00069">
    <property type="entry name" value="Pkinase"/>
    <property type="match status" value="1"/>
</dbReference>
<name>A0ABR2K0V8_9EUKA</name>
<keyword evidence="5" id="KW-1185">Reference proteome</keyword>
<dbReference type="InterPro" id="IPR000626">
    <property type="entry name" value="Ubiquitin-like_dom"/>
</dbReference>
<dbReference type="InterPro" id="IPR011009">
    <property type="entry name" value="Kinase-like_dom_sf"/>
</dbReference>
<dbReference type="Gene3D" id="3.10.20.90">
    <property type="entry name" value="Phosphatidylinositol 3-kinase Catalytic Subunit, Chain A, domain 1"/>
    <property type="match status" value="1"/>
</dbReference>
<reference evidence="4 5" key="1">
    <citation type="submission" date="2024-04" db="EMBL/GenBank/DDBJ databases">
        <title>Tritrichomonas musculus Genome.</title>
        <authorList>
            <person name="Alves-Ferreira E."/>
            <person name="Grigg M."/>
            <person name="Lorenzi H."/>
            <person name="Galac M."/>
        </authorList>
    </citation>
    <scope>NUCLEOTIDE SEQUENCE [LARGE SCALE GENOMIC DNA]</scope>
    <source>
        <strain evidence="4 5">EAF2021</strain>
    </source>
</reference>
<evidence type="ECO:0008006" key="6">
    <source>
        <dbReference type="Google" id="ProtNLM"/>
    </source>
</evidence>
<dbReference type="InterPro" id="IPR029071">
    <property type="entry name" value="Ubiquitin-like_domsf"/>
</dbReference>
<sequence length="1267" mass="148626">MNDDFIIVQSLNARHQEIKLKWKLKRGFDMYNFKKMIIKNCFAPKVHNKISDFIFYAKKKNSSEHVSVEDLEKNLESPDNFFNPRYDNEEAFQIFKDNNIEEFYYLALFLNLNVLVRKEDKEENIEIPLKFESNEYNEVLNHISTTYKINPTFLHLFENDEELSEIDEQQDLKIYHKKGLITFTYPIKVEFKYMKQKRTLLLKRNEPLKYYDKEIKEHFHLETSDIIFRTEEKIISNEIPIHEILKEYTNEPVYIRIENTVQDIIGIYVPINKRNIKFQIKYDKSDKIEALLENIKQYFNIKNKKVFLKSKSEILNSSLSVNLIKNKTNLVLYCEDFLKFERTFEIKGEKKLIAIDPQKKIDYYINQFKNENISAESVTFSLRGEILKSDLSFANYFILPTEEIKVEIKECGDCVKVNILGIDDIPKKIIIGLSPTNKINYIKKTHDFQNIIPEEFQKSTFFYICKEGNGLILNEKETFESYGIKNNDEIIAYANNTYIFTYENNILPISGQLSFDEIQNEVQKHFMLPPKSFFIGHKGIPTEISDNIHQIINGEVFDIINLHDMNFLIEYDKEYRITIKNTKQVKDLVNELIKIKADIDPKKIQLFNELDKAVSNESYLFASFSEKNKNGLYKIIVKKAEPILFQTSNGMFFNMYFAPSLTIREVIKELQARDKKIEPNSVFVFRGRILDDNNSLSSIITEDDAPIIIENERPDEITITLKFIFKDDGMSTDVAMVKGTLIYDVRYLASQLASIKNPNQIVLTSNDNQLDDNDELIENIEIIVNLDQGDGNTIKDENEYEKLNQTESNIYKALTTSKKIHLSEPKYDPVSKKSDDNEEEEDEDENKPDIFERGNGTFKPSKDCPDTEFIFDFVLNGEPFKLQLPKDVTVKNVKEKISERNNVLFEDITIFVGNRRLSDFNVLTELQIPKTVHYFTVKITEQAVSLNLLESVMMSPSYPSEELTINRYIDPGEEKFFKVVKRICINENSFRYKVNETRTKKHFCKKVLKPIENEKIEEYHEKTLREFNYLNPIDHPSICRNFAINLDEKIRNDKGKMVDTLALYTEFLDYKLSDCLKNNLLSNTDKARISVEIAHGLRMIHMKSRLFENLNYFKIMLNRNFEAKIIGFGHSKPDKDSEIDDILIPPLISNDDSEINKSELLNEDNYDHKTDVYLFGMFLYYIFTGKTLIFNSDEKSIQFPEPTNSMQQYCIDLIKKCLTVHPAERPSIEEVLEDMKNNSYSFADDIDEIIVSSRDNELDLIESKQKI</sequence>
<feature type="compositionally biased region" description="Basic and acidic residues" evidence="1">
    <location>
        <begin position="825"/>
        <end position="835"/>
    </location>
</feature>
<dbReference type="Proteomes" id="UP001470230">
    <property type="component" value="Unassembled WGS sequence"/>
</dbReference>
<dbReference type="Gene3D" id="1.10.510.10">
    <property type="entry name" value="Transferase(Phosphotransferase) domain 1"/>
    <property type="match status" value="1"/>
</dbReference>